<dbReference type="OrthoDB" id="9789291at2"/>
<dbReference type="GO" id="GO:0005886">
    <property type="term" value="C:plasma membrane"/>
    <property type="evidence" value="ECO:0007669"/>
    <property type="project" value="TreeGrafter"/>
</dbReference>
<dbReference type="Gene3D" id="1.20.120.1220">
    <property type="match status" value="1"/>
</dbReference>
<proteinExistence type="inferred from homology"/>
<evidence type="ECO:0000256" key="2">
    <source>
        <dbReference type="SAM" id="Phobius"/>
    </source>
</evidence>
<evidence type="ECO:0000259" key="3">
    <source>
        <dbReference type="Pfam" id="PF01478"/>
    </source>
</evidence>
<comment type="similarity">
    <text evidence="1">Belongs to the peptidase A24 family.</text>
</comment>
<dbReference type="GO" id="GO:0004190">
    <property type="term" value="F:aspartic-type endopeptidase activity"/>
    <property type="evidence" value="ECO:0007669"/>
    <property type="project" value="InterPro"/>
</dbReference>
<dbReference type="GO" id="GO:0006465">
    <property type="term" value="P:signal peptide processing"/>
    <property type="evidence" value="ECO:0007669"/>
    <property type="project" value="TreeGrafter"/>
</dbReference>
<keyword evidence="2" id="KW-1133">Transmembrane helix</keyword>
<dbReference type="PANTHER" id="PTHR30487">
    <property type="entry name" value="TYPE 4 PREPILIN-LIKE PROTEINS LEADER PEPTIDE-PROCESSING ENZYME"/>
    <property type="match status" value="1"/>
</dbReference>
<evidence type="ECO:0000313" key="5">
    <source>
        <dbReference type="Proteomes" id="UP000186102"/>
    </source>
</evidence>
<dbReference type="InterPro" id="IPR000045">
    <property type="entry name" value="Prepilin_IV_endopep_pep"/>
</dbReference>
<organism evidence="4 5">
    <name type="scientific">Desulfosporosinus metallidurans</name>
    <dbReference type="NCBI Taxonomy" id="1888891"/>
    <lineage>
        <taxon>Bacteria</taxon>
        <taxon>Bacillati</taxon>
        <taxon>Bacillota</taxon>
        <taxon>Clostridia</taxon>
        <taxon>Eubacteriales</taxon>
        <taxon>Desulfitobacteriaceae</taxon>
        <taxon>Desulfosporosinus</taxon>
    </lineage>
</organism>
<keyword evidence="2" id="KW-0472">Membrane</keyword>
<keyword evidence="5" id="KW-1185">Reference proteome</keyword>
<name>A0A1Q8QJR3_9FIRM</name>
<feature type="transmembrane region" description="Helical" evidence="2">
    <location>
        <begin position="98"/>
        <end position="118"/>
    </location>
</feature>
<protein>
    <recommendedName>
        <fullName evidence="3">Prepilin type IV endopeptidase peptidase domain-containing protein</fullName>
    </recommendedName>
</protein>
<dbReference type="EMBL" id="MLBF01000055">
    <property type="protein sequence ID" value="OLN27593.1"/>
    <property type="molecule type" value="Genomic_DNA"/>
</dbReference>
<dbReference type="RefSeq" id="WP_075366815.1">
    <property type="nucleotide sequence ID" value="NZ_MLBF01000055.1"/>
</dbReference>
<feature type="transmembrane region" description="Helical" evidence="2">
    <location>
        <begin position="130"/>
        <end position="146"/>
    </location>
</feature>
<dbReference type="STRING" id="1888891.DSOL_4468"/>
<feature type="transmembrane region" description="Helical" evidence="2">
    <location>
        <begin position="58"/>
        <end position="78"/>
    </location>
</feature>
<feature type="transmembrane region" description="Helical" evidence="2">
    <location>
        <begin position="12"/>
        <end position="30"/>
    </location>
</feature>
<dbReference type="AlphaFoldDB" id="A0A1Q8QJR3"/>
<dbReference type="Pfam" id="PF01478">
    <property type="entry name" value="Peptidase_A24"/>
    <property type="match status" value="1"/>
</dbReference>
<reference evidence="4 5" key="1">
    <citation type="submission" date="2016-09" db="EMBL/GenBank/DDBJ databases">
        <title>Complete genome of Desulfosporosinus sp. OL.</title>
        <authorList>
            <person name="Mardanov A."/>
            <person name="Beletsky A."/>
            <person name="Panova A."/>
            <person name="Karnachuk O."/>
            <person name="Ravin N."/>
        </authorList>
    </citation>
    <scope>NUCLEOTIDE SEQUENCE [LARGE SCALE GENOMIC DNA]</scope>
    <source>
        <strain evidence="4 5">OL</strain>
    </source>
</reference>
<dbReference type="Proteomes" id="UP000186102">
    <property type="component" value="Unassembled WGS sequence"/>
</dbReference>
<sequence length="147" mass="15150">MGTDPDALAQLAPLVQGGLFAALLLAASVFDIRKKIIPDSICFGITLTGLLTFEPVKLAGIFTAALFLTAALLFGGMGGGDIKLMAAAGLVLGFSKSMAAAVIGLTALLVFHTGNTIIQKMRGRTAQKSYPLAPFLSLGCLAAYFLT</sequence>
<comment type="caution">
    <text evidence="4">The sequence shown here is derived from an EMBL/GenBank/DDBJ whole genome shotgun (WGS) entry which is preliminary data.</text>
</comment>
<feature type="domain" description="Prepilin type IV endopeptidase peptidase" evidence="3">
    <location>
        <begin position="19"/>
        <end position="110"/>
    </location>
</feature>
<evidence type="ECO:0000313" key="4">
    <source>
        <dbReference type="EMBL" id="OLN27593.1"/>
    </source>
</evidence>
<evidence type="ECO:0000256" key="1">
    <source>
        <dbReference type="ARBA" id="ARBA00005801"/>
    </source>
</evidence>
<accession>A0A1Q8QJR3</accession>
<keyword evidence="2" id="KW-0812">Transmembrane</keyword>
<dbReference type="PANTHER" id="PTHR30487:SF0">
    <property type="entry name" value="PREPILIN LEADER PEPTIDASE_N-METHYLTRANSFERASE-RELATED"/>
    <property type="match status" value="1"/>
</dbReference>
<gene>
    <name evidence="4" type="ORF">DSOL_4468</name>
</gene>
<dbReference type="InterPro" id="IPR050882">
    <property type="entry name" value="Prepilin_peptidase/N-MTase"/>
</dbReference>